<name>A0A7W7Q7P5_9PSEU</name>
<dbReference type="InterPro" id="IPR019734">
    <property type="entry name" value="TPR_rpt"/>
</dbReference>
<dbReference type="InterPro" id="IPR024983">
    <property type="entry name" value="CHAT_dom"/>
</dbReference>
<sequence length="877" mass="92285">MLTRSVADEAREAMRLADFAAGRAAPVAERATRRAARAGDPAAGSIAERAWGRSLLQTGDVHAAIRHLRRAITLADEAASPSLAGEARIPLAAALVQRGRPHPALVEIDIAVADLTAAGHARARAQRADILHQIGRLDEAIAEYQAAIPLLRRVGDLLNTQRTLVNRGILHTERHAFAAAAADLCEADRLARDLGRHLAVGIIAENLGFLETLRGDVPAALGHLTRAEATIGAHGGQLGPVFLDRSELLLSVGIGREAAEYAERAVAAFERERRGILLPGARLVLAQAAYLDGDWARSLHQAGRARRELARQRRTEWSALAALTVLRARLAMGERVAVREVEPVVATLSTSGWPAAVLEARLMAARVSDRPAEYLAAASETRLRGPAVLRARGWYAEALRRQACGDTRGTGAAVRAGLRILDEHATALGATDLRVHSAVHRTELIELGLRTALRDGRARRVLEWAERGRASRFAHRSVLPPADPELADLLAQLRSTARELDRGRDDDRRAGPLVARQMALERRIRDRSRLGGNGGAAASMAGPVGRPVPADRLAAALGDLALVEYVRLGGALHALTVTGGRVRLHALGSLAPVADLVDRVHFALRRLARTGPARTQDAATVLMTGAARRLDEALLAGLPEVRDRDLVIVPTGRLHGVPWSVLPSCAGRPLVVAPSATLWHAASSRPAVPLGPAVVAAGPGLAGAREEAAAIAEIHGCAPLLDDAATADAVLAALPAADLAHLAAHGRLVPDNPLFSSLRFADGPVVVHDLERLRTVPRTVVLAACDGGRSVVHTGDELLGLAATFLACGSAQLVASVLPIPDVETAPLMVALHRRLVAGEPCATALADAQQAMRDAGPAALAAAAGFVCLGAGYSHV</sequence>
<evidence type="ECO:0000259" key="1">
    <source>
        <dbReference type="Pfam" id="PF12770"/>
    </source>
</evidence>
<reference evidence="2 3" key="1">
    <citation type="submission" date="2020-08" db="EMBL/GenBank/DDBJ databases">
        <title>Genomic Encyclopedia of Type Strains, Phase III (KMG-III): the genomes of soil and plant-associated and newly described type strains.</title>
        <authorList>
            <person name="Whitman W."/>
        </authorList>
    </citation>
    <scope>NUCLEOTIDE SEQUENCE [LARGE SCALE GENOMIC DNA]</scope>
    <source>
        <strain evidence="2 3">CECT 8960</strain>
    </source>
</reference>
<proteinExistence type="predicted"/>
<dbReference type="Gene3D" id="1.25.40.10">
    <property type="entry name" value="Tetratricopeptide repeat domain"/>
    <property type="match status" value="1"/>
</dbReference>
<comment type="caution">
    <text evidence="2">The sequence shown here is derived from an EMBL/GenBank/DDBJ whole genome shotgun (WGS) entry which is preliminary data.</text>
</comment>
<dbReference type="SUPFAM" id="SSF48452">
    <property type="entry name" value="TPR-like"/>
    <property type="match status" value="1"/>
</dbReference>
<dbReference type="AlphaFoldDB" id="A0A7W7Q7P5"/>
<organism evidence="2 3">
    <name type="scientific">Actinophytocola algeriensis</name>
    <dbReference type="NCBI Taxonomy" id="1768010"/>
    <lineage>
        <taxon>Bacteria</taxon>
        <taxon>Bacillati</taxon>
        <taxon>Actinomycetota</taxon>
        <taxon>Actinomycetes</taxon>
        <taxon>Pseudonocardiales</taxon>
        <taxon>Pseudonocardiaceae</taxon>
    </lineage>
</organism>
<keyword evidence="3" id="KW-1185">Reference proteome</keyword>
<feature type="domain" description="CHAT" evidence="1">
    <location>
        <begin position="626"/>
        <end position="857"/>
    </location>
</feature>
<dbReference type="EMBL" id="JACHJQ010000005">
    <property type="protein sequence ID" value="MBB4908514.1"/>
    <property type="molecule type" value="Genomic_DNA"/>
</dbReference>
<dbReference type="InterPro" id="IPR011990">
    <property type="entry name" value="TPR-like_helical_dom_sf"/>
</dbReference>
<dbReference type="RefSeq" id="WP_184812659.1">
    <property type="nucleotide sequence ID" value="NZ_JACHJQ010000005.1"/>
</dbReference>
<evidence type="ECO:0000313" key="2">
    <source>
        <dbReference type="EMBL" id="MBB4908514.1"/>
    </source>
</evidence>
<accession>A0A7W7Q7P5</accession>
<gene>
    <name evidence="2" type="ORF">FHR82_004767</name>
</gene>
<evidence type="ECO:0000313" key="3">
    <source>
        <dbReference type="Proteomes" id="UP000520767"/>
    </source>
</evidence>
<dbReference type="SMART" id="SM00028">
    <property type="entry name" value="TPR"/>
    <property type="match status" value="2"/>
</dbReference>
<protein>
    <submittedName>
        <fullName evidence="2">Tetratricopeptide (TPR) repeat protein</fullName>
    </submittedName>
</protein>
<dbReference type="Proteomes" id="UP000520767">
    <property type="component" value="Unassembled WGS sequence"/>
</dbReference>
<dbReference type="Pfam" id="PF12770">
    <property type="entry name" value="CHAT"/>
    <property type="match status" value="1"/>
</dbReference>